<keyword evidence="5 7" id="KW-1133">Transmembrane helix</keyword>
<comment type="similarity">
    <text evidence="7">Belongs to the binding-protein-dependent transport system permease family.</text>
</comment>
<evidence type="ECO:0000256" key="1">
    <source>
        <dbReference type="ARBA" id="ARBA00004651"/>
    </source>
</evidence>
<dbReference type="OrthoDB" id="9795403at2"/>
<keyword evidence="2 7" id="KW-0813">Transport</keyword>
<feature type="transmembrane region" description="Helical" evidence="7">
    <location>
        <begin position="230"/>
        <end position="249"/>
    </location>
</feature>
<dbReference type="KEGG" id="eac:EAL2_808p02460"/>
<dbReference type="GO" id="GO:0005886">
    <property type="term" value="C:plasma membrane"/>
    <property type="evidence" value="ECO:0007669"/>
    <property type="project" value="UniProtKB-SubCell"/>
</dbReference>
<dbReference type="AlphaFoldDB" id="W8UAC8"/>
<evidence type="ECO:0000256" key="5">
    <source>
        <dbReference type="ARBA" id="ARBA00022989"/>
    </source>
</evidence>
<feature type="transmembrane region" description="Helical" evidence="7">
    <location>
        <begin position="168"/>
        <end position="189"/>
    </location>
</feature>
<dbReference type="RefSeq" id="WP_025436630.1">
    <property type="nucleotide sequence ID" value="NZ_CP007453.1"/>
</dbReference>
<keyword evidence="6 7" id="KW-0472">Membrane</keyword>
<dbReference type="PANTHER" id="PTHR30183:SF3">
    <property type="entry name" value="MOLYBDENUM TRANSPORT SYSTEM PERMEASE PROTEIN MODB"/>
    <property type="match status" value="1"/>
</dbReference>
<keyword evidence="4 7" id="KW-0812">Transmembrane</keyword>
<feature type="transmembrane region" description="Helical" evidence="7">
    <location>
        <begin position="120"/>
        <end position="139"/>
    </location>
</feature>
<dbReference type="SUPFAM" id="SSF161098">
    <property type="entry name" value="MetI-like"/>
    <property type="match status" value="1"/>
</dbReference>
<evidence type="ECO:0000256" key="6">
    <source>
        <dbReference type="ARBA" id="ARBA00023136"/>
    </source>
</evidence>
<feature type="transmembrane region" description="Helical" evidence="7">
    <location>
        <begin position="90"/>
        <end position="108"/>
    </location>
</feature>
<feature type="transmembrane region" description="Helical" evidence="7">
    <location>
        <begin position="50"/>
        <end position="70"/>
    </location>
</feature>
<dbReference type="CDD" id="cd06261">
    <property type="entry name" value="TM_PBP2"/>
    <property type="match status" value="1"/>
</dbReference>
<dbReference type="Pfam" id="PF00528">
    <property type="entry name" value="BPD_transp_1"/>
    <property type="match status" value="1"/>
</dbReference>
<name>W8UAC8_PEPAC</name>
<comment type="subcellular location">
    <subcellularLocation>
        <location evidence="1 7">Cell membrane</location>
        <topology evidence="1 7">Multi-pass membrane protein</topology>
    </subcellularLocation>
</comment>
<feature type="domain" description="ABC transmembrane type-1" evidence="8">
    <location>
        <begin position="47"/>
        <end position="247"/>
    </location>
</feature>
<reference evidence="9 10" key="1">
    <citation type="journal article" date="2014" name="Genome Announc.">
        <title>Complete Genome Sequence of Amino Acid-Utilizing Eubacterium acidaminophilum al-2 (DSM 3953).</title>
        <authorList>
            <person name="Poehlein A."/>
            <person name="Andreesen J.R."/>
            <person name="Daniel R."/>
        </authorList>
    </citation>
    <scope>NUCLEOTIDE SEQUENCE [LARGE SCALE GENOMIC DNA]</scope>
    <source>
        <strain evidence="9 10">DSM 3953</strain>
        <plasmid evidence="10">Plasmid EAL2_808p</plasmid>
    </source>
</reference>
<dbReference type="PANTHER" id="PTHR30183">
    <property type="entry name" value="MOLYBDENUM TRANSPORT SYSTEM PERMEASE PROTEIN MODB"/>
    <property type="match status" value="1"/>
</dbReference>
<evidence type="ECO:0000259" key="8">
    <source>
        <dbReference type="PROSITE" id="PS50928"/>
    </source>
</evidence>
<protein>
    <submittedName>
        <fullName evidence="9">ABC-type sulfate transport system, permease component NifC</fullName>
    </submittedName>
</protein>
<keyword evidence="10" id="KW-1185">Reference proteome</keyword>
<dbReference type="InterPro" id="IPR000515">
    <property type="entry name" value="MetI-like"/>
</dbReference>
<evidence type="ECO:0000313" key="9">
    <source>
        <dbReference type="EMBL" id="AHM57751.1"/>
    </source>
</evidence>
<dbReference type="InterPro" id="IPR035906">
    <property type="entry name" value="MetI-like_sf"/>
</dbReference>
<dbReference type="PROSITE" id="PS50928">
    <property type="entry name" value="ABC_TM1"/>
    <property type="match status" value="1"/>
</dbReference>
<keyword evidence="3" id="KW-1003">Cell membrane</keyword>
<evidence type="ECO:0000256" key="4">
    <source>
        <dbReference type="ARBA" id="ARBA00022692"/>
    </source>
</evidence>
<dbReference type="GO" id="GO:0055085">
    <property type="term" value="P:transmembrane transport"/>
    <property type="evidence" value="ECO:0007669"/>
    <property type="project" value="InterPro"/>
</dbReference>
<dbReference type="EMBL" id="CP007453">
    <property type="protein sequence ID" value="AHM57751.1"/>
    <property type="molecule type" value="Genomic_DNA"/>
</dbReference>
<dbReference type="PATRIC" id="fig|1286171.3.peg.2423"/>
<dbReference type="HOGENOM" id="CLU_016047_14_1_9"/>
<accession>W8UAC8</accession>
<evidence type="ECO:0000256" key="2">
    <source>
        <dbReference type="ARBA" id="ARBA00022448"/>
    </source>
</evidence>
<dbReference type="Gene3D" id="1.10.3720.10">
    <property type="entry name" value="MetI-like"/>
    <property type="match status" value="1"/>
</dbReference>
<evidence type="ECO:0000256" key="3">
    <source>
        <dbReference type="ARBA" id="ARBA00022475"/>
    </source>
</evidence>
<dbReference type="Proteomes" id="UP000019591">
    <property type="component" value="Plasmid EAL2_808p"/>
</dbReference>
<sequence length="257" mass="27807">MNKELIKIVFLPLFIILILFPVLALVFNLTAEGISATMADPFFWNCVKNTLIAAFLASVLAMAVAVGFAYYHLFHRDSIVYKVASLFNDLPIALPHTVAGLALLLAFGRKTCGFLGETGAAFTLFAVILAMFFVSYSLAARTLVSGVDQMEPEVIDVARTLGDNPSRVYFRVVLPLMGEALFSGFVLGFSRSLSEFAAVIMFGGNMPGRTQVLASYVFTKVEVGDLDMAVTAAVFCVVLSLSIVSILSIRGRRYAAS</sequence>
<organism evidence="9 10">
    <name type="scientific">Peptoclostridium acidaminophilum DSM 3953</name>
    <dbReference type="NCBI Taxonomy" id="1286171"/>
    <lineage>
        <taxon>Bacteria</taxon>
        <taxon>Bacillati</taxon>
        <taxon>Bacillota</taxon>
        <taxon>Clostridia</taxon>
        <taxon>Peptostreptococcales</taxon>
        <taxon>Peptoclostridiaceae</taxon>
        <taxon>Peptoclostridium</taxon>
    </lineage>
</organism>
<evidence type="ECO:0000256" key="7">
    <source>
        <dbReference type="RuleBase" id="RU363032"/>
    </source>
</evidence>
<dbReference type="eggNOG" id="COG0555">
    <property type="taxonomic scope" value="Bacteria"/>
</dbReference>
<gene>
    <name evidence="9" type="primary">nifC</name>
    <name evidence="9" type="ORF">EAL2_808p02460</name>
</gene>
<geneLocation type="plasmid" evidence="9 10">
    <name>EAL2_808p</name>
</geneLocation>
<evidence type="ECO:0000313" key="10">
    <source>
        <dbReference type="Proteomes" id="UP000019591"/>
    </source>
</evidence>
<feature type="transmembrane region" description="Helical" evidence="7">
    <location>
        <begin position="6"/>
        <end position="29"/>
    </location>
</feature>
<proteinExistence type="inferred from homology"/>
<keyword evidence="9" id="KW-0614">Plasmid</keyword>